<dbReference type="RefSeq" id="WP_280733585.1">
    <property type="nucleotide sequence ID" value="NZ_CP120368.1"/>
</dbReference>
<reference evidence="2 3" key="1">
    <citation type="submission" date="2023-03" db="EMBL/GenBank/DDBJ databases">
        <authorList>
            <person name="Kaur S."/>
            <person name="Espinosa-Saiz D."/>
            <person name="Velazquez E."/>
            <person name="Menendez E."/>
            <person name="diCenzo G.C."/>
        </authorList>
    </citation>
    <scope>NUCLEOTIDE SEQUENCE [LARGE SCALE GENOMIC DNA]</scope>
    <source>
        <strain evidence="2 3">LMG 27395</strain>
    </source>
</reference>
<evidence type="ECO:0000313" key="3">
    <source>
        <dbReference type="Proteomes" id="UP001235547"/>
    </source>
</evidence>
<keyword evidence="3" id="KW-1185">Reference proteome</keyword>
<proteinExistence type="predicted"/>
<evidence type="ECO:0000256" key="1">
    <source>
        <dbReference type="SAM" id="MobiDB-lite"/>
    </source>
</evidence>
<accession>A0ABY8CW23</accession>
<dbReference type="Proteomes" id="UP001235547">
    <property type="component" value="Chromosome 1"/>
</dbReference>
<name>A0ABY8CW23_9HYPH</name>
<sequence>MLDDESPAQSPALTEQAAPSDDVGGRKGGRSRLGRAFLQAVQADFEAHGVGVVARIREEKPETYLKLVASILPKDINVNAGGMDELSDEQLLERIRTLDAAIRPLLNAKNVGKGARRERAPRAKR</sequence>
<dbReference type="EMBL" id="CP120371">
    <property type="protein sequence ID" value="WEX82834.1"/>
    <property type="molecule type" value="Genomic_DNA"/>
</dbReference>
<organism evidence="2 3">
    <name type="scientific">Sinorhizobium numidicum</name>
    <dbReference type="NCBI Taxonomy" id="680248"/>
    <lineage>
        <taxon>Bacteria</taxon>
        <taxon>Pseudomonadati</taxon>
        <taxon>Pseudomonadota</taxon>
        <taxon>Alphaproteobacteria</taxon>
        <taxon>Hyphomicrobiales</taxon>
        <taxon>Rhizobiaceae</taxon>
        <taxon>Sinorhizobium/Ensifer group</taxon>
        <taxon>Sinorhizobium</taxon>
    </lineage>
</organism>
<feature type="region of interest" description="Disordered" evidence="1">
    <location>
        <begin position="1"/>
        <end position="30"/>
    </location>
</feature>
<gene>
    <name evidence="2" type="ORF">PYH38_005166</name>
</gene>
<protein>
    <submittedName>
        <fullName evidence="2">Uncharacterized protein</fullName>
    </submittedName>
</protein>
<evidence type="ECO:0000313" key="2">
    <source>
        <dbReference type="EMBL" id="WEX82834.1"/>
    </source>
</evidence>